<accession>A0AAV1BZ35</accession>
<dbReference type="Proteomes" id="UP001161247">
    <property type="component" value="Chromosome 1"/>
</dbReference>
<dbReference type="InterPro" id="IPR013187">
    <property type="entry name" value="F-box-assoc_dom_typ3"/>
</dbReference>
<dbReference type="Pfam" id="PF00646">
    <property type="entry name" value="F-box"/>
    <property type="match status" value="1"/>
</dbReference>
<evidence type="ECO:0000313" key="2">
    <source>
        <dbReference type="EMBL" id="CAI9088013.1"/>
    </source>
</evidence>
<proteinExistence type="predicted"/>
<gene>
    <name evidence="2" type="ORF">OLC1_LOCUS688</name>
</gene>
<feature type="domain" description="F-box" evidence="1">
    <location>
        <begin position="1"/>
        <end position="45"/>
    </location>
</feature>
<name>A0AAV1BZ35_OLDCO</name>
<reference evidence="2" key="1">
    <citation type="submission" date="2023-03" db="EMBL/GenBank/DDBJ databases">
        <authorList>
            <person name="Julca I."/>
        </authorList>
    </citation>
    <scope>NUCLEOTIDE SEQUENCE</scope>
</reference>
<dbReference type="SMART" id="SM00256">
    <property type="entry name" value="FBOX"/>
    <property type="match status" value="1"/>
</dbReference>
<dbReference type="Gene3D" id="1.20.1280.50">
    <property type="match status" value="1"/>
</dbReference>
<dbReference type="InterPro" id="IPR036047">
    <property type="entry name" value="F-box-like_dom_sf"/>
</dbReference>
<dbReference type="Pfam" id="PF08268">
    <property type="entry name" value="FBA_3"/>
    <property type="match status" value="1"/>
</dbReference>
<sequence>MWNNLPEDLLTEVLLRFPANSLWELRRVSKSWQSLIDSDDFIKSHLIRSSPPVKLLFDGKSASLEQGTQACCYATAEFDLPSKIESTLEKIDIPFHRVLFAKNKGKEITELRFQGSYNGLICMSYQVELKLEALLWNPCINQYFILPNSPVSLSHYYDPEEVRMDYRHHIHICYGFGYDETRDDYKVVRIVQFRRNKVMNDYDNSTRSLVQKEAKIYSLKSNSWKSVSPDDLFPHPVMFEHYEITTLANYALHWVVRSDDGRNAIAALDLRSDKYHLVPWPQSDDDDDFNLKRTCWALGVVDGCFSFTCAPKSILRSGFDLWIMKDYGVRDSWTKLKFDVEYINLWPLFVGGYTYGESRTAGRKFFFGTETEFVWCSVSVEEGSLNNPIVVYTNYCGMRSVHGAYIHTDTLVRPRPSYCGDIKKRKRKLCDISH</sequence>
<evidence type="ECO:0000259" key="1">
    <source>
        <dbReference type="PROSITE" id="PS50181"/>
    </source>
</evidence>
<dbReference type="SUPFAM" id="SSF81383">
    <property type="entry name" value="F-box domain"/>
    <property type="match status" value="1"/>
</dbReference>
<dbReference type="EMBL" id="OX459118">
    <property type="protein sequence ID" value="CAI9088013.1"/>
    <property type="molecule type" value="Genomic_DNA"/>
</dbReference>
<dbReference type="AlphaFoldDB" id="A0AAV1BZ35"/>
<evidence type="ECO:0000313" key="3">
    <source>
        <dbReference type="Proteomes" id="UP001161247"/>
    </source>
</evidence>
<dbReference type="PANTHER" id="PTHR31672">
    <property type="entry name" value="BNACNNG10540D PROTEIN"/>
    <property type="match status" value="1"/>
</dbReference>
<dbReference type="PROSITE" id="PS50181">
    <property type="entry name" value="FBOX"/>
    <property type="match status" value="1"/>
</dbReference>
<dbReference type="NCBIfam" id="TIGR01640">
    <property type="entry name" value="F_box_assoc_1"/>
    <property type="match status" value="1"/>
</dbReference>
<keyword evidence="3" id="KW-1185">Reference proteome</keyword>
<dbReference type="InterPro" id="IPR017451">
    <property type="entry name" value="F-box-assoc_interact_dom"/>
</dbReference>
<protein>
    <submittedName>
        <fullName evidence="2">OLC1v1022240C1</fullName>
    </submittedName>
</protein>
<dbReference type="PANTHER" id="PTHR31672:SF13">
    <property type="entry name" value="F-BOX PROTEIN CPR30-LIKE"/>
    <property type="match status" value="1"/>
</dbReference>
<dbReference type="InterPro" id="IPR001810">
    <property type="entry name" value="F-box_dom"/>
</dbReference>
<dbReference type="CDD" id="cd22157">
    <property type="entry name" value="F-box_AtFBW1-like"/>
    <property type="match status" value="1"/>
</dbReference>
<dbReference type="InterPro" id="IPR050796">
    <property type="entry name" value="SCF_F-box_component"/>
</dbReference>
<organism evidence="2 3">
    <name type="scientific">Oldenlandia corymbosa var. corymbosa</name>
    <dbReference type="NCBI Taxonomy" id="529605"/>
    <lineage>
        <taxon>Eukaryota</taxon>
        <taxon>Viridiplantae</taxon>
        <taxon>Streptophyta</taxon>
        <taxon>Embryophyta</taxon>
        <taxon>Tracheophyta</taxon>
        <taxon>Spermatophyta</taxon>
        <taxon>Magnoliopsida</taxon>
        <taxon>eudicotyledons</taxon>
        <taxon>Gunneridae</taxon>
        <taxon>Pentapetalae</taxon>
        <taxon>asterids</taxon>
        <taxon>lamiids</taxon>
        <taxon>Gentianales</taxon>
        <taxon>Rubiaceae</taxon>
        <taxon>Rubioideae</taxon>
        <taxon>Spermacoceae</taxon>
        <taxon>Hedyotis-Oldenlandia complex</taxon>
        <taxon>Oldenlandia</taxon>
    </lineage>
</organism>